<dbReference type="PANTHER" id="PTHR46681:SF1">
    <property type="entry name" value="KINETOCHORE PROTEIN NDC80 HOMOLOG"/>
    <property type="match status" value="1"/>
</dbReference>
<evidence type="ECO:0000313" key="14">
    <source>
        <dbReference type="Proteomes" id="UP000236291"/>
    </source>
</evidence>
<evidence type="ECO:0000256" key="4">
    <source>
        <dbReference type="ARBA" id="ARBA00022776"/>
    </source>
</evidence>
<keyword evidence="3 8" id="KW-0132">Cell division</keyword>
<keyword evidence="4 8" id="KW-0498">Mitosis</keyword>
<keyword evidence="2 8" id="KW-0158">Chromosome</keyword>
<dbReference type="GO" id="GO:0005634">
    <property type="term" value="C:nucleus"/>
    <property type="evidence" value="ECO:0007669"/>
    <property type="project" value="UniProtKB-SubCell"/>
</dbReference>
<comment type="caution">
    <text evidence="13">The sequence shown here is derived from an EMBL/GenBank/DDBJ whole genome shotgun (WGS) entry which is preliminary data.</text>
</comment>
<feature type="transmembrane region" description="Helical" evidence="11">
    <location>
        <begin position="509"/>
        <end position="528"/>
    </location>
</feature>
<keyword evidence="11" id="KW-1133">Transmembrane helix</keyword>
<evidence type="ECO:0000256" key="11">
    <source>
        <dbReference type="SAM" id="Phobius"/>
    </source>
</evidence>
<feature type="region of interest" description="Disordered" evidence="10">
    <location>
        <begin position="1"/>
        <end position="23"/>
    </location>
</feature>
<sequence>MRPAAGNIRRPQPKDSYLPPTPLNNLHRDSDVSLVSSRPSSVGIPSFDFYKERSYQQSAVASINSFLSSNNFNVTFKPSSSPSAKTIHETLKFLLTLLEFPTNKIEDDLPLLLKLYNYPFKINKSILKAPAAPHQWPSILSLIHWLILTQKSVAEKNLADVEQTAVDLEAELERLRTAPSQKELLEKEKGVLEGDVNKFHKIIEEFGSRIEPLERVLVEKEKQLEAKLVENEKICEENEELKKKVELQTFNIRDVERMKKELQAAERDAGEAELARNAWEEKCWEVDSTIAHKIKDLEALLIDCNQAFKRLKIGNGIQYVLNPKGTTPAEIMGIDYKVTLKPVLDSFADDIKRSFVVKLEELASLQKKSAENTARLEGKRNQLAALQSGVDQSMFKEVEMESCGYEVGKCIYATPPDPTNIIENNSSDQWTGYMVVSSDESFNKLGRGDILILSLEQLQIKKWISNLMSALTPVMLDPKKKYCIECWEKVLRVNVGGGKKVFRVGSVMMLSYVLLLANCVSLDIISGFQPGGDFVLWHKGYYSDVLGAMLLNISSGLAAAGYGIGIDIILALKILGLA</sequence>
<dbReference type="Pfam" id="PF03801">
    <property type="entry name" value="Ndc80_HEC"/>
    <property type="match status" value="1"/>
</dbReference>
<evidence type="ECO:0000256" key="8">
    <source>
        <dbReference type="RuleBase" id="RU368072"/>
    </source>
</evidence>
<feature type="transmembrane region" description="Helical" evidence="11">
    <location>
        <begin position="548"/>
        <end position="572"/>
    </location>
</feature>
<dbReference type="InterPro" id="IPR055307">
    <property type="entry name" value="NDC80_plants"/>
</dbReference>
<keyword evidence="11" id="KW-0812">Transmembrane</keyword>
<dbReference type="GO" id="GO:0031262">
    <property type="term" value="C:Ndc80 complex"/>
    <property type="evidence" value="ECO:0007669"/>
    <property type="project" value="UniProtKB-UniRule"/>
</dbReference>
<keyword evidence="6 8" id="KW-0131">Cell cycle</keyword>
<dbReference type="InterPro" id="IPR055260">
    <property type="entry name" value="Ndc80_CH"/>
</dbReference>
<keyword evidence="8" id="KW-0995">Kinetochore</keyword>
<evidence type="ECO:0000313" key="13">
    <source>
        <dbReference type="EMBL" id="PNX95918.1"/>
    </source>
</evidence>
<dbReference type="Gene3D" id="1.10.418.30">
    <property type="entry name" value="Ncd80 complex, Ncd80 subunit"/>
    <property type="match status" value="1"/>
</dbReference>
<evidence type="ECO:0000256" key="1">
    <source>
        <dbReference type="ARBA" id="ARBA00007050"/>
    </source>
</evidence>
<dbReference type="PANTHER" id="PTHR46681">
    <property type="entry name" value="KINETOCHORE PROTEIN NDC80 HOMOLOG"/>
    <property type="match status" value="1"/>
</dbReference>
<dbReference type="InterPro" id="IPR038273">
    <property type="entry name" value="Ndc80_sf"/>
</dbReference>
<evidence type="ECO:0000256" key="10">
    <source>
        <dbReference type="SAM" id="MobiDB-lite"/>
    </source>
</evidence>
<accession>A0A2K3MYP6</accession>
<name>A0A2K3MYP6_TRIPR</name>
<dbReference type="STRING" id="57577.A0A2K3MYP6"/>
<protein>
    <recommendedName>
        <fullName evidence="8">Kinetochore protein NDC80</fullName>
    </recommendedName>
</protein>
<evidence type="ECO:0000256" key="5">
    <source>
        <dbReference type="ARBA" id="ARBA00023054"/>
    </source>
</evidence>
<comment type="subcellular location">
    <subcellularLocation>
        <location evidence="8">Chromosome</location>
        <location evidence="8">Centromere</location>
        <location evidence="8">Kinetochore</location>
    </subcellularLocation>
    <subcellularLocation>
        <location evidence="8">Nucleus</location>
    </subcellularLocation>
</comment>
<dbReference type="Proteomes" id="UP000236291">
    <property type="component" value="Unassembled WGS sequence"/>
</dbReference>
<keyword evidence="11" id="KW-0472">Membrane</keyword>
<gene>
    <name evidence="13" type="ORF">L195_g019117</name>
</gene>
<evidence type="ECO:0000256" key="2">
    <source>
        <dbReference type="ARBA" id="ARBA00022454"/>
    </source>
</evidence>
<organism evidence="13 14">
    <name type="scientific">Trifolium pratense</name>
    <name type="common">Red clover</name>
    <dbReference type="NCBI Taxonomy" id="57577"/>
    <lineage>
        <taxon>Eukaryota</taxon>
        <taxon>Viridiplantae</taxon>
        <taxon>Streptophyta</taxon>
        <taxon>Embryophyta</taxon>
        <taxon>Tracheophyta</taxon>
        <taxon>Spermatophyta</taxon>
        <taxon>Magnoliopsida</taxon>
        <taxon>eudicotyledons</taxon>
        <taxon>Gunneridae</taxon>
        <taxon>Pentapetalae</taxon>
        <taxon>rosids</taxon>
        <taxon>fabids</taxon>
        <taxon>Fabales</taxon>
        <taxon>Fabaceae</taxon>
        <taxon>Papilionoideae</taxon>
        <taxon>50 kb inversion clade</taxon>
        <taxon>NPAAA clade</taxon>
        <taxon>Hologalegina</taxon>
        <taxon>IRL clade</taxon>
        <taxon>Trifolieae</taxon>
        <taxon>Trifolium</taxon>
    </lineage>
</organism>
<keyword evidence="8" id="KW-0539">Nucleus</keyword>
<proteinExistence type="inferred from homology"/>
<dbReference type="GO" id="GO:0051315">
    <property type="term" value="P:attachment of mitotic spindle microtubules to kinetochore"/>
    <property type="evidence" value="ECO:0007669"/>
    <property type="project" value="UniProtKB-UniRule"/>
</dbReference>
<evidence type="ECO:0000259" key="12">
    <source>
        <dbReference type="Pfam" id="PF03801"/>
    </source>
</evidence>
<dbReference type="AlphaFoldDB" id="A0A2K3MYP6"/>
<comment type="function">
    <text evidence="8">Acts as a component of the essential kinetochore-associated NDC80 complex, which is required for chromosome segregation and spindle checkpoint activity.</text>
</comment>
<reference evidence="13 14" key="1">
    <citation type="journal article" date="2014" name="Am. J. Bot.">
        <title>Genome assembly and annotation for red clover (Trifolium pratense; Fabaceae).</title>
        <authorList>
            <person name="Istvanek J."/>
            <person name="Jaros M."/>
            <person name="Krenek A."/>
            <person name="Repkova J."/>
        </authorList>
    </citation>
    <scope>NUCLEOTIDE SEQUENCE [LARGE SCALE GENOMIC DNA]</scope>
    <source>
        <strain evidence="14">cv. Tatra</strain>
        <tissue evidence="13">Young leaves</tissue>
    </source>
</reference>
<evidence type="ECO:0000256" key="3">
    <source>
        <dbReference type="ARBA" id="ARBA00022618"/>
    </source>
</evidence>
<keyword evidence="5 9" id="KW-0175">Coiled coil</keyword>
<feature type="coiled-coil region" evidence="9">
    <location>
        <begin position="151"/>
        <end position="178"/>
    </location>
</feature>
<feature type="coiled-coil region" evidence="9">
    <location>
        <begin position="224"/>
        <end position="282"/>
    </location>
</feature>
<dbReference type="GO" id="GO:0051301">
    <property type="term" value="P:cell division"/>
    <property type="evidence" value="ECO:0007669"/>
    <property type="project" value="UniProtKB-UniRule"/>
</dbReference>
<reference evidence="13 14" key="2">
    <citation type="journal article" date="2017" name="Front. Plant Sci.">
        <title>Gene Classification and Mining of Molecular Markers Useful in Red Clover (Trifolium pratense) Breeding.</title>
        <authorList>
            <person name="Istvanek J."/>
            <person name="Dluhosova J."/>
            <person name="Dluhos P."/>
            <person name="Patkova L."/>
            <person name="Nedelnik J."/>
            <person name="Repkova J."/>
        </authorList>
    </citation>
    <scope>NUCLEOTIDE SEQUENCE [LARGE SCALE GENOMIC DNA]</scope>
    <source>
        <strain evidence="14">cv. Tatra</strain>
        <tissue evidence="13">Young leaves</tissue>
    </source>
</reference>
<evidence type="ECO:0000256" key="7">
    <source>
        <dbReference type="ARBA" id="ARBA00023328"/>
    </source>
</evidence>
<keyword evidence="7 8" id="KW-0137">Centromere</keyword>
<evidence type="ECO:0000256" key="6">
    <source>
        <dbReference type="ARBA" id="ARBA00023306"/>
    </source>
</evidence>
<dbReference type="EMBL" id="ASHM01013961">
    <property type="protein sequence ID" value="PNX95918.1"/>
    <property type="molecule type" value="Genomic_DNA"/>
</dbReference>
<comment type="similarity">
    <text evidence="1 8">Belongs to the NDC80/HEC1 family.</text>
</comment>
<evidence type="ECO:0000256" key="9">
    <source>
        <dbReference type="SAM" id="Coils"/>
    </source>
</evidence>
<feature type="domain" description="Kinetochore protein Ndc80 CH" evidence="12">
    <location>
        <begin position="50"/>
        <end position="151"/>
    </location>
</feature>
<comment type="subunit">
    <text evidence="8">Component of the NDC80 complex.</text>
</comment>